<protein>
    <submittedName>
        <fullName evidence="2">Uncharacterized protein</fullName>
    </submittedName>
</protein>
<evidence type="ECO:0000256" key="1">
    <source>
        <dbReference type="SAM" id="MobiDB-lite"/>
    </source>
</evidence>
<proteinExistence type="predicted"/>
<dbReference type="AlphaFoldDB" id="A0AAV9QSP1"/>
<dbReference type="EMBL" id="JAHHUM010002912">
    <property type="protein sequence ID" value="KAK5599817.1"/>
    <property type="molecule type" value="Genomic_DNA"/>
</dbReference>
<accession>A0AAV9QSP1</accession>
<feature type="non-terminal residue" evidence="2">
    <location>
        <position position="54"/>
    </location>
</feature>
<sequence length="54" mass="6096">MSRTVKHSSSSTQAKETLGETRGIKLRRPSHPQDSGQHSEEPKISFLVPLRILR</sequence>
<evidence type="ECO:0000313" key="3">
    <source>
        <dbReference type="Proteomes" id="UP001311232"/>
    </source>
</evidence>
<comment type="caution">
    <text evidence="2">The sequence shown here is derived from an EMBL/GenBank/DDBJ whole genome shotgun (WGS) entry which is preliminary data.</text>
</comment>
<feature type="region of interest" description="Disordered" evidence="1">
    <location>
        <begin position="1"/>
        <end position="54"/>
    </location>
</feature>
<organism evidence="2 3">
    <name type="scientific">Crenichthys baileyi</name>
    <name type="common">White River springfish</name>
    <dbReference type="NCBI Taxonomy" id="28760"/>
    <lineage>
        <taxon>Eukaryota</taxon>
        <taxon>Metazoa</taxon>
        <taxon>Chordata</taxon>
        <taxon>Craniata</taxon>
        <taxon>Vertebrata</taxon>
        <taxon>Euteleostomi</taxon>
        <taxon>Actinopterygii</taxon>
        <taxon>Neopterygii</taxon>
        <taxon>Teleostei</taxon>
        <taxon>Neoteleostei</taxon>
        <taxon>Acanthomorphata</taxon>
        <taxon>Ovalentaria</taxon>
        <taxon>Atherinomorphae</taxon>
        <taxon>Cyprinodontiformes</taxon>
        <taxon>Goodeidae</taxon>
        <taxon>Crenichthys</taxon>
    </lineage>
</organism>
<dbReference type="Proteomes" id="UP001311232">
    <property type="component" value="Unassembled WGS sequence"/>
</dbReference>
<evidence type="ECO:0000313" key="2">
    <source>
        <dbReference type="EMBL" id="KAK5599817.1"/>
    </source>
</evidence>
<reference evidence="2 3" key="1">
    <citation type="submission" date="2021-06" db="EMBL/GenBank/DDBJ databases">
        <authorList>
            <person name="Palmer J.M."/>
        </authorList>
    </citation>
    <scope>NUCLEOTIDE SEQUENCE [LARGE SCALE GENOMIC DNA]</scope>
    <source>
        <strain evidence="2 3">MEX-2019</strain>
        <tissue evidence="2">Muscle</tissue>
    </source>
</reference>
<keyword evidence="3" id="KW-1185">Reference proteome</keyword>
<name>A0AAV9QSP1_9TELE</name>
<gene>
    <name evidence="2" type="ORF">CRENBAI_015066</name>
</gene>